<keyword evidence="2" id="KW-0347">Helicase</keyword>
<organism evidence="2">
    <name type="scientific">Zeugodacus cucurbitae</name>
    <name type="common">Melon fruit fly</name>
    <name type="synonym">Bactrocera cucurbitae</name>
    <dbReference type="NCBI Taxonomy" id="28588"/>
    <lineage>
        <taxon>Eukaryota</taxon>
        <taxon>Metazoa</taxon>
        <taxon>Ecdysozoa</taxon>
        <taxon>Arthropoda</taxon>
        <taxon>Hexapoda</taxon>
        <taxon>Insecta</taxon>
        <taxon>Pterygota</taxon>
        <taxon>Neoptera</taxon>
        <taxon>Endopterygota</taxon>
        <taxon>Diptera</taxon>
        <taxon>Brachycera</taxon>
        <taxon>Muscomorpha</taxon>
        <taxon>Tephritoidea</taxon>
        <taxon>Tephritidae</taxon>
        <taxon>Zeugodacus</taxon>
        <taxon>Zeugodacus</taxon>
    </lineage>
</organism>
<keyword evidence="2" id="KW-0067">ATP-binding</keyword>
<gene>
    <name evidence="2" type="primary">addB_2</name>
    <name evidence="2" type="ORF">g.12732</name>
</gene>
<sequence>MCTRRKLVEEHLRCARRNKYSRRQQGKSANVSADKANCLKTACIDESRQRPLQATTRLTTSTQSRPQKMRHKADSQKRLVKKRCKKRRSKCKNKIKEAPSIPFTVCFAADGRCVPCSGAFDEDCKINWRPLGHALRAACTLSPVRGAGGCSGFQRSQPKPSAPQSPAAFLDQQKVRVAAEPSYRANISYRSNNWKPAAQVVRTTRASRSKGGAVVTGLCTRNKLACPQAASNSNRGLEEACNPYIGLLYTKEETYKSCPQTWNTVNYRRAHGDRRVSSAWRAKQTTAKENQEFAWLINQLSSHYTYVNEDDAIKEYEMQNRMLQDLTSSTMYQEPYLENPLTWMSVLPTNVVNKYLRRYSD</sequence>
<reference evidence="2" key="1">
    <citation type="submission" date="2014-11" db="EMBL/GenBank/DDBJ databases">
        <authorList>
            <person name="Geib S."/>
        </authorList>
    </citation>
    <scope>NUCLEOTIDE SEQUENCE</scope>
</reference>
<dbReference type="AlphaFoldDB" id="A0A0A1XL30"/>
<accession>A0A0A1XL30</accession>
<proteinExistence type="predicted"/>
<feature type="compositionally biased region" description="Polar residues" evidence="1">
    <location>
        <begin position="57"/>
        <end position="66"/>
    </location>
</feature>
<keyword evidence="2" id="KW-0547">Nucleotide-binding</keyword>
<dbReference type="EMBL" id="GBXI01002596">
    <property type="protein sequence ID" value="JAD11696.1"/>
    <property type="molecule type" value="Transcribed_RNA"/>
</dbReference>
<name>A0A0A1XL30_ZEUCU</name>
<feature type="region of interest" description="Disordered" evidence="1">
    <location>
        <begin position="57"/>
        <end position="77"/>
    </location>
</feature>
<keyword evidence="2" id="KW-0378">Hydrolase</keyword>
<evidence type="ECO:0000313" key="2">
    <source>
        <dbReference type="EMBL" id="JAD11696.1"/>
    </source>
</evidence>
<protein>
    <submittedName>
        <fullName evidence="2">ATP-dependent helicase/deoxyribonuclease subunit B</fullName>
    </submittedName>
</protein>
<evidence type="ECO:0000256" key="1">
    <source>
        <dbReference type="SAM" id="MobiDB-lite"/>
    </source>
</evidence>
<dbReference type="GO" id="GO:0004386">
    <property type="term" value="F:helicase activity"/>
    <property type="evidence" value="ECO:0007669"/>
    <property type="project" value="UniProtKB-KW"/>
</dbReference>
<reference evidence="2" key="2">
    <citation type="journal article" date="2015" name="Gigascience">
        <title>Reconstructing a comprehensive transcriptome assembly of a white-pupal translocated strain of the pest fruit fly Bactrocera cucurbitae.</title>
        <authorList>
            <person name="Sim S.B."/>
            <person name="Calla B."/>
            <person name="Hall B."/>
            <person name="DeRego T."/>
            <person name="Geib S.M."/>
        </authorList>
    </citation>
    <scope>NUCLEOTIDE SEQUENCE</scope>
</reference>